<comment type="cofactor">
    <cofactor evidence="1">
        <name>Mn(2+)</name>
        <dbReference type="ChEBI" id="CHEBI:29035"/>
    </cofactor>
    <text evidence="1">The Mn(2+) ion enhances activity.</text>
</comment>
<dbReference type="GO" id="GO:0016805">
    <property type="term" value="F:dipeptidase activity"/>
    <property type="evidence" value="ECO:0007669"/>
    <property type="project" value="TreeGrafter"/>
</dbReference>
<dbReference type="SUPFAM" id="SSF55031">
    <property type="entry name" value="Bacterial exopeptidase dimerisation domain"/>
    <property type="match status" value="1"/>
</dbReference>
<dbReference type="SUPFAM" id="SSF53187">
    <property type="entry name" value="Zn-dependent exopeptidases"/>
    <property type="match status" value="1"/>
</dbReference>
<protein>
    <submittedName>
        <fullName evidence="3">Amidohydrolase</fullName>
    </submittedName>
</protein>
<dbReference type="Pfam" id="PF07687">
    <property type="entry name" value="M20_dimer"/>
    <property type="match status" value="1"/>
</dbReference>
<evidence type="ECO:0000259" key="2">
    <source>
        <dbReference type="Pfam" id="PF07687"/>
    </source>
</evidence>
<dbReference type="InterPro" id="IPR052030">
    <property type="entry name" value="Peptidase_M20/M20A_hydrolases"/>
</dbReference>
<organism evidence="3 4">
    <name type="scientific">Brevibacillus fluminis</name>
    <dbReference type="NCBI Taxonomy" id="511487"/>
    <lineage>
        <taxon>Bacteria</taxon>
        <taxon>Bacillati</taxon>
        <taxon>Bacillota</taxon>
        <taxon>Bacilli</taxon>
        <taxon>Bacillales</taxon>
        <taxon>Paenibacillaceae</taxon>
        <taxon>Brevibacillus</taxon>
    </lineage>
</organism>
<feature type="binding site" evidence="1">
    <location>
        <position position="206"/>
    </location>
    <ligand>
        <name>Mn(2+)</name>
        <dbReference type="ChEBI" id="CHEBI:29035"/>
        <label>2</label>
    </ligand>
</feature>
<reference evidence="3 4" key="1">
    <citation type="submission" date="2018-10" db="EMBL/GenBank/DDBJ databases">
        <title>Phylogenomics of Brevibacillus.</title>
        <authorList>
            <person name="Dunlap C."/>
        </authorList>
    </citation>
    <scope>NUCLEOTIDE SEQUENCE [LARGE SCALE GENOMIC DNA]</scope>
    <source>
        <strain evidence="3 4">JCM 15716</strain>
    </source>
</reference>
<sequence length="456" mass="48929">MENGVAAGKSLPNEDRARKTTYDDRFIATAGNLFQKLVNWRRDFHRHPEVGWTEFRTAAIIAAELSALGFAVRAGREVVEPGARTGVPHPDSMLAAKKRALQLGAEPAWVEKLEDGLTGVVGVWETGRPGPTVAFRFDIDALPIREADTATHVPYRQGYASRIDGVMHACGHDGHAAIGLGLATWIAEGVDGLTGTVKLIFQPAEEGSRGAKAMVAAGILDEVDYLLSGHIGLMATRQNQVVCGVTDFFASLKWDVRFDGVAAHAGFAPHEGRNALLAAATAAVQLHAIARHSSGVSRINVGRLEGGESRNAIASHALLQLELRATTNEVLGYLETEAGRIIHAAAQMYGVHAEITLVGESIAAPCDPALLDIVEACARDEELATNVVRTLPFNASEDITYMMEAVQKRGSLATYMLFGTELAAGHHNAAFDFREETMPLAVNLYGRVLKRISAKT</sequence>
<dbReference type="AlphaFoldDB" id="A0A3M8DJE0"/>
<dbReference type="InterPro" id="IPR036264">
    <property type="entry name" value="Bact_exopeptidase_dim_dom"/>
</dbReference>
<keyword evidence="4" id="KW-1185">Reference proteome</keyword>
<dbReference type="Pfam" id="PF01546">
    <property type="entry name" value="Peptidase_M20"/>
    <property type="match status" value="1"/>
</dbReference>
<keyword evidence="1" id="KW-0464">Manganese</keyword>
<dbReference type="EMBL" id="RHHQ01000012">
    <property type="protein sequence ID" value="RNB87495.1"/>
    <property type="molecule type" value="Genomic_DNA"/>
</dbReference>
<dbReference type="PANTHER" id="PTHR30575">
    <property type="entry name" value="PEPTIDASE M20"/>
    <property type="match status" value="1"/>
</dbReference>
<accession>A0A3M8DJE0</accession>
<dbReference type="InterPro" id="IPR011650">
    <property type="entry name" value="Peptidase_M20_dimer"/>
</dbReference>
<dbReference type="NCBIfam" id="TIGR01891">
    <property type="entry name" value="amidohydrolases"/>
    <property type="match status" value="1"/>
</dbReference>
<evidence type="ECO:0000313" key="3">
    <source>
        <dbReference type="EMBL" id="RNB87495.1"/>
    </source>
</evidence>
<dbReference type="Gene3D" id="3.40.630.10">
    <property type="entry name" value="Zn peptidases"/>
    <property type="match status" value="2"/>
</dbReference>
<dbReference type="Proteomes" id="UP000271031">
    <property type="component" value="Unassembled WGS sequence"/>
</dbReference>
<gene>
    <name evidence="3" type="ORF">EDM56_15470</name>
</gene>
<dbReference type="PIRSF" id="PIRSF005962">
    <property type="entry name" value="Pept_M20D_amidohydro"/>
    <property type="match status" value="1"/>
</dbReference>
<comment type="caution">
    <text evidence="3">The sequence shown here is derived from an EMBL/GenBank/DDBJ whole genome shotgun (WGS) entry which is preliminary data.</text>
</comment>
<feature type="binding site" evidence="1">
    <location>
        <position position="230"/>
    </location>
    <ligand>
        <name>Mn(2+)</name>
        <dbReference type="ChEBI" id="CHEBI:29035"/>
        <label>2</label>
    </ligand>
</feature>
<dbReference type="GO" id="GO:0005737">
    <property type="term" value="C:cytoplasm"/>
    <property type="evidence" value="ECO:0007669"/>
    <property type="project" value="TreeGrafter"/>
</dbReference>
<keyword evidence="1" id="KW-0479">Metal-binding</keyword>
<name>A0A3M8DJE0_9BACL</name>
<feature type="binding site" evidence="1">
    <location>
        <position position="427"/>
    </location>
    <ligand>
        <name>Mn(2+)</name>
        <dbReference type="ChEBI" id="CHEBI:29035"/>
        <label>2</label>
    </ligand>
</feature>
<dbReference type="GO" id="GO:0046872">
    <property type="term" value="F:metal ion binding"/>
    <property type="evidence" value="ECO:0007669"/>
    <property type="project" value="UniProtKB-KW"/>
</dbReference>
<dbReference type="InterPro" id="IPR017439">
    <property type="entry name" value="Amidohydrolase"/>
</dbReference>
<evidence type="ECO:0000256" key="1">
    <source>
        <dbReference type="PIRSR" id="PIRSR005962-1"/>
    </source>
</evidence>
<dbReference type="GO" id="GO:0046657">
    <property type="term" value="P:folic acid catabolic process"/>
    <property type="evidence" value="ECO:0007669"/>
    <property type="project" value="TreeGrafter"/>
</dbReference>
<dbReference type="PANTHER" id="PTHR30575:SF3">
    <property type="entry name" value="PEPTIDASE M20 DIMERISATION DOMAIN-CONTAINING PROTEIN"/>
    <property type="match status" value="1"/>
</dbReference>
<feature type="domain" description="Peptidase M20 dimerisation" evidence="2">
    <location>
        <begin position="251"/>
        <end position="334"/>
    </location>
</feature>
<proteinExistence type="predicted"/>
<dbReference type="GO" id="GO:0071713">
    <property type="term" value="F:para-aminobenzoyl-glutamate hydrolase activity"/>
    <property type="evidence" value="ECO:0007669"/>
    <property type="project" value="TreeGrafter"/>
</dbReference>
<feature type="binding site" evidence="1">
    <location>
        <position position="170"/>
    </location>
    <ligand>
        <name>Mn(2+)</name>
        <dbReference type="ChEBI" id="CHEBI:29035"/>
        <label>2</label>
    </ligand>
</feature>
<evidence type="ECO:0000313" key="4">
    <source>
        <dbReference type="Proteomes" id="UP000271031"/>
    </source>
</evidence>
<dbReference type="OrthoDB" id="9776731at2"/>
<feature type="binding site" evidence="1">
    <location>
        <position position="172"/>
    </location>
    <ligand>
        <name>Mn(2+)</name>
        <dbReference type="ChEBI" id="CHEBI:29035"/>
        <label>2</label>
    </ligand>
</feature>
<keyword evidence="3" id="KW-0378">Hydrolase</keyword>
<dbReference type="InterPro" id="IPR002933">
    <property type="entry name" value="Peptidase_M20"/>
</dbReference>